<dbReference type="AlphaFoldDB" id="A0A5B7D0W0"/>
<proteinExistence type="predicted"/>
<comment type="caution">
    <text evidence="1">The sequence shown here is derived from an EMBL/GenBank/DDBJ whole genome shotgun (WGS) entry which is preliminary data.</text>
</comment>
<evidence type="ECO:0000313" key="2">
    <source>
        <dbReference type="Proteomes" id="UP000324222"/>
    </source>
</evidence>
<keyword evidence="2" id="KW-1185">Reference proteome</keyword>
<evidence type="ECO:0000313" key="1">
    <source>
        <dbReference type="EMBL" id="MPC15108.1"/>
    </source>
</evidence>
<reference evidence="1 2" key="1">
    <citation type="submission" date="2019-05" db="EMBL/GenBank/DDBJ databases">
        <title>Another draft genome of Portunus trituberculatus and its Hox gene families provides insights of decapod evolution.</title>
        <authorList>
            <person name="Jeong J.-H."/>
            <person name="Song I."/>
            <person name="Kim S."/>
            <person name="Choi T."/>
            <person name="Kim D."/>
            <person name="Ryu S."/>
            <person name="Kim W."/>
        </authorList>
    </citation>
    <scope>NUCLEOTIDE SEQUENCE [LARGE SCALE GENOMIC DNA]</scope>
    <source>
        <tissue evidence="1">Muscle</tissue>
    </source>
</reference>
<dbReference type="EMBL" id="VSRR010000402">
    <property type="protein sequence ID" value="MPC15108.1"/>
    <property type="molecule type" value="Genomic_DNA"/>
</dbReference>
<name>A0A5B7D0W0_PORTR</name>
<protein>
    <submittedName>
        <fullName evidence="1">Uncharacterized protein</fullName>
    </submittedName>
</protein>
<organism evidence="1 2">
    <name type="scientific">Portunus trituberculatus</name>
    <name type="common">Swimming crab</name>
    <name type="synonym">Neptunus trituberculatus</name>
    <dbReference type="NCBI Taxonomy" id="210409"/>
    <lineage>
        <taxon>Eukaryota</taxon>
        <taxon>Metazoa</taxon>
        <taxon>Ecdysozoa</taxon>
        <taxon>Arthropoda</taxon>
        <taxon>Crustacea</taxon>
        <taxon>Multicrustacea</taxon>
        <taxon>Malacostraca</taxon>
        <taxon>Eumalacostraca</taxon>
        <taxon>Eucarida</taxon>
        <taxon>Decapoda</taxon>
        <taxon>Pleocyemata</taxon>
        <taxon>Brachyura</taxon>
        <taxon>Eubrachyura</taxon>
        <taxon>Portunoidea</taxon>
        <taxon>Portunidae</taxon>
        <taxon>Portuninae</taxon>
        <taxon>Portunus</taxon>
    </lineage>
</organism>
<accession>A0A5B7D0W0</accession>
<sequence>MDDLRRFVQHCLNKKCRCVPCFKDNLPGIDWGYGFLKRHKDIISKRHCQNITRKRAAVSDKTVEEYFERLQRTLDGPSTSGAQGHREVREARKVRKIVYEDSEEDESNDDQDINESEVMEIEEEGVSEVEKEIKPEIKEDGVSEVDKEIKPGSYCLVRFALKKSVVYYVGKTKGKLDDDVNDWETDSYRKCENDSNGAYEYMLPQTPDEGLARAGTIVLGWFTTLIPLPRSDADNYRLRATAHEMAWPHNAWLPRRYQNYGIPCCSEESDTQVKSCSGLFMSPESKQ</sequence>
<dbReference type="Proteomes" id="UP000324222">
    <property type="component" value="Unassembled WGS sequence"/>
</dbReference>
<gene>
    <name evidence="1" type="ORF">E2C01_007891</name>
</gene>